<sequence length="172" mass="19434">MSTVYTPLSHRQLVAALIHIDAILPSESTKYSRIHTKNELYAALARPPSAADGPGYVYWMETENSDGSIESKAGFSNDPDSRLIEWGRQCYLSDLELITVIPTLHARKLERVVHKFFKIADLWKEPYCCESCSVYHREKFEVDDFGGIPGATNITEILRDLVDLGRLESTNV</sequence>
<evidence type="ECO:0000259" key="1">
    <source>
        <dbReference type="Pfam" id="PF10544"/>
    </source>
</evidence>
<dbReference type="PANTHER" id="PTHR28094:SF1">
    <property type="entry name" value="MEIOTICALLY UP-REGULATED GENE 113 PROTEIN"/>
    <property type="match status" value="1"/>
</dbReference>
<gene>
    <name evidence="2" type="ORF">R3P38DRAFT_3228929</name>
</gene>
<dbReference type="InterPro" id="IPR018306">
    <property type="entry name" value="Phage_T5_Orf172_DNA-bd"/>
</dbReference>
<dbReference type="InterPro" id="IPR053006">
    <property type="entry name" value="Meiosis_regulatory"/>
</dbReference>
<protein>
    <recommendedName>
        <fullName evidence="1">Bacteriophage T5 Orf172 DNA-binding domain-containing protein</fullName>
    </recommendedName>
</protein>
<dbReference type="PANTHER" id="PTHR28094">
    <property type="entry name" value="MEIOTICALLY UP-REGULATED GENE 113 PROTEIN"/>
    <property type="match status" value="1"/>
</dbReference>
<name>A0AAV9ZPW1_9AGAR</name>
<organism evidence="2 3">
    <name type="scientific">Favolaschia claudopus</name>
    <dbReference type="NCBI Taxonomy" id="2862362"/>
    <lineage>
        <taxon>Eukaryota</taxon>
        <taxon>Fungi</taxon>
        <taxon>Dikarya</taxon>
        <taxon>Basidiomycota</taxon>
        <taxon>Agaricomycotina</taxon>
        <taxon>Agaricomycetes</taxon>
        <taxon>Agaricomycetidae</taxon>
        <taxon>Agaricales</taxon>
        <taxon>Marasmiineae</taxon>
        <taxon>Mycenaceae</taxon>
        <taxon>Favolaschia</taxon>
    </lineage>
</organism>
<comment type="caution">
    <text evidence="2">The sequence shown here is derived from an EMBL/GenBank/DDBJ whole genome shotgun (WGS) entry which is preliminary data.</text>
</comment>
<dbReference type="EMBL" id="JAWWNJ010000123">
    <property type="protein sequence ID" value="KAK6988361.1"/>
    <property type="molecule type" value="Genomic_DNA"/>
</dbReference>
<evidence type="ECO:0000313" key="3">
    <source>
        <dbReference type="Proteomes" id="UP001362999"/>
    </source>
</evidence>
<dbReference type="Pfam" id="PF10544">
    <property type="entry name" value="T5orf172"/>
    <property type="match status" value="1"/>
</dbReference>
<evidence type="ECO:0000313" key="2">
    <source>
        <dbReference type="EMBL" id="KAK6988361.1"/>
    </source>
</evidence>
<feature type="domain" description="Bacteriophage T5 Orf172 DNA-binding" evidence="1">
    <location>
        <begin position="55"/>
        <end position="143"/>
    </location>
</feature>
<dbReference type="Proteomes" id="UP001362999">
    <property type="component" value="Unassembled WGS sequence"/>
</dbReference>
<accession>A0AAV9ZPW1</accession>
<reference evidence="2 3" key="1">
    <citation type="journal article" date="2024" name="J Genomics">
        <title>Draft genome sequencing and assembly of Favolaschia claudopus CIRM-BRFM 2984 isolated from oak limbs.</title>
        <authorList>
            <person name="Navarro D."/>
            <person name="Drula E."/>
            <person name="Chaduli D."/>
            <person name="Cazenave R."/>
            <person name="Ahrendt S."/>
            <person name="Wang J."/>
            <person name="Lipzen A."/>
            <person name="Daum C."/>
            <person name="Barry K."/>
            <person name="Grigoriev I.V."/>
            <person name="Favel A."/>
            <person name="Rosso M.N."/>
            <person name="Martin F."/>
        </authorList>
    </citation>
    <scope>NUCLEOTIDE SEQUENCE [LARGE SCALE GENOMIC DNA]</scope>
    <source>
        <strain evidence="2 3">CIRM-BRFM 2984</strain>
    </source>
</reference>
<proteinExistence type="predicted"/>
<dbReference type="AlphaFoldDB" id="A0AAV9ZPW1"/>
<keyword evidence="3" id="KW-1185">Reference proteome</keyword>